<dbReference type="KEGG" id="oat:OAN307_c24030"/>
<keyword evidence="2" id="KW-1185">Reference proteome</keyword>
<sequence length="188" mass="19775">MSAETDLTCSLADENLIIFCGQRICDLWFRTADHMCTKDMKVSEHCDGTVGGTAVNDQVILGYIDADGGQIDNDDAILAGNFIDDNLVCGYGGDDSIVVDYGGSGDDPIDGDSSLKSTTNDEDSSDSFQFDFSNPVSNVDFNNNGTVVFVDGSGVPTGATLAFTDIENVIGNEVNRGTVAGDRVATVD</sequence>
<dbReference type="Proteomes" id="UP000005307">
    <property type="component" value="Chromosome"/>
</dbReference>
<dbReference type="HOGENOM" id="CLU_1439718_0_0_5"/>
<accession>M9R727</accession>
<protein>
    <submittedName>
        <fullName evidence="1">Uncharacterized protein</fullName>
    </submittedName>
</protein>
<reference evidence="1 2" key="1">
    <citation type="journal article" date="2013" name="PLoS ONE">
        <title>Poles Apart: Arctic and Antarctic Octadecabacter strains Share High Genome Plasticity and a New Type of Xanthorhodopsin.</title>
        <authorList>
            <person name="Vollmers J."/>
            <person name="Voget S."/>
            <person name="Dietrich S."/>
            <person name="Gollnow K."/>
            <person name="Smits M."/>
            <person name="Meyer K."/>
            <person name="Brinkhoff T."/>
            <person name="Simon M."/>
            <person name="Daniel R."/>
        </authorList>
    </citation>
    <scope>NUCLEOTIDE SEQUENCE [LARGE SCALE GENOMIC DNA]</scope>
    <source>
        <strain evidence="1 2">307</strain>
    </source>
</reference>
<name>M9R727_9RHOB</name>
<dbReference type="AlphaFoldDB" id="M9R727"/>
<proteinExistence type="predicted"/>
<evidence type="ECO:0000313" key="2">
    <source>
        <dbReference type="Proteomes" id="UP000005307"/>
    </source>
</evidence>
<dbReference type="EMBL" id="CP003740">
    <property type="protein sequence ID" value="AGI68017.1"/>
    <property type="molecule type" value="Genomic_DNA"/>
</dbReference>
<gene>
    <name evidence="1" type="ORF">OAN307_c24030</name>
</gene>
<evidence type="ECO:0000313" key="1">
    <source>
        <dbReference type="EMBL" id="AGI68017.1"/>
    </source>
</evidence>
<organism evidence="1 2">
    <name type="scientific">Octadecabacter antarcticus 307</name>
    <dbReference type="NCBI Taxonomy" id="391626"/>
    <lineage>
        <taxon>Bacteria</taxon>
        <taxon>Pseudomonadati</taxon>
        <taxon>Pseudomonadota</taxon>
        <taxon>Alphaproteobacteria</taxon>
        <taxon>Rhodobacterales</taxon>
        <taxon>Roseobacteraceae</taxon>
        <taxon>Octadecabacter</taxon>
    </lineage>
</organism>